<dbReference type="EMBL" id="CM055743">
    <property type="protein sequence ID" value="KAJ7999724.1"/>
    <property type="molecule type" value="Genomic_DNA"/>
</dbReference>
<keyword evidence="2" id="KW-1185">Reference proteome</keyword>
<name>A0ACC2G7U9_DALPE</name>
<organism evidence="1 2">
    <name type="scientific">Dallia pectoralis</name>
    <name type="common">Alaska blackfish</name>
    <dbReference type="NCBI Taxonomy" id="75939"/>
    <lineage>
        <taxon>Eukaryota</taxon>
        <taxon>Metazoa</taxon>
        <taxon>Chordata</taxon>
        <taxon>Craniata</taxon>
        <taxon>Vertebrata</taxon>
        <taxon>Euteleostomi</taxon>
        <taxon>Actinopterygii</taxon>
        <taxon>Neopterygii</taxon>
        <taxon>Teleostei</taxon>
        <taxon>Protacanthopterygii</taxon>
        <taxon>Esociformes</taxon>
        <taxon>Umbridae</taxon>
        <taxon>Dallia</taxon>
    </lineage>
</organism>
<protein>
    <submittedName>
        <fullName evidence="1">Uncharacterized protein</fullName>
    </submittedName>
</protein>
<sequence>MKRAHSKRAPGRAGVANVTLFPIKLVPYLEQVPYGSAHKLQALQGAIWDAARLADTTPDQTIDLLWALCSAGSSGSHFLPGPGYFNTRLSAIYNPSSPIIPTFSC</sequence>
<proteinExistence type="predicted"/>
<gene>
    <name evidence="1" type="ORF">DPEC_G00197380</name>
</gene>
<dbReference type="Proteomes" id="UP001157502">
    <property type="component" value="Chromosome 16"/>
</dbReference>
<reference evidence="1" key="1">
    <citation type="submission" date="2021-05" db="EMBL/GenBank/DDBJ databases">
        <authorList>
            <person name="Pan Q."/>
            <person name="Jouanno E."/>
            <person name="Zahm M."/>
            <person name="Klopp C."/>
            <person name="Cabau C."/>
            <person name="Louis A."/>
            <person name="Berthelot C."/>
            <person name="Parey E."/>
            <person name="Roest Crollius H."/>
            <person name="Montfort J."/>
            <person name="Robinson-Rechavi M."/>
            <person name="Bouchez O."/>
            <person name="Lampietro C."/>
            <person name="Lopez Roques C."/>
            <person name="Donnadieu C."/>
            <person name="Postlethwait J."/>
            <person name="Bobe J."/>
            <person name="Dillon D."/>
            <person name="Chandos A."/>
            <person name="von Hippel F."/>
            <person name="Guiguen Y."/>
        </authorList>
    </citation>
    <scope>NUCLEOTIDE SEQUENCE</scope>
    <source>
        <strain evidence="1">YG-Jan2019</strain>
    </source>
</reference>
<accession>A0ACC2G7U9</accession>
<evidence type="ECO:0000313" key="2">
    <source>
        <dbReference type="Proteomes" id="UP001157502"/>
    </source>
</evidence>
<comment type="caution">
    <text evidence="1">The sequence shown here is derived from an EMBL/GenBank/DDBJ whole genome shotgun (WGS) entry which is preliminary data.</text>
</comment>
<evidence type="ECO:0000313" key="1">
    <source>
        <dbReference type="EMBL" id="KAJ7999724.1"/>
    </source>
</evidence>